<dbReference type="Proteomes" id="UP001596455">
    <property type="component" value="Unassembled WGS sequence"/>
</dbReference>
<evidence type="ECO:0000313" key="5">
    <source>
        <dbReference type="Proteomes" id="UP001596455"/>
    </source>
</evidence>
<gene>
    <name evidence="4" type="ORF">ACFQQL_11180</name>
</gene>
<keyword evidence="5" id="KW-1185">Reference proteome</keyword>
<name>A0ABW2QAD8_9MICO</name>
<dbReference type="RefSeq" id="WP_382394321.1">
    <property type="nucleotide sequence ID" value="NZ_JBHTCQ010000002.1"/>
</dbReference>
<feature type="chain" id="PRO_5046596853" description="PKD domain-containing protein" evidence="2">
    <location>
        <begin position="26"/>
        <end position="285"/>
    </location>
</feature>
<evidence type="ECO:0000256" key="1">
    <source>
        <dbReference type="SAM" id="MobiDB-lite"/>
    </source>
</evidence>
<reference evidence="5" key="1">
    <citation type="journal article" date="2019" name="Int. J. Syst. Evol. Microbiol.">
        <title>The Global Catalogue of Microorganisms (GCM) 10K type strain sequencing project: providing services to taxonomists for standard genome sequencing and annotation.</title>
        <authorList>
            <consortium name="The Broad Institute Genomics Platform"/>
            <consortium name="The Broad Institute Genome Sequencing Center for Infectious Disease"/>
            <person name="Wu L."/>
            <person name="Ma J."/>
        </authorList>
    </citation>
    <scope>NUCLEOTIDE SEQUENCE [LARGE SCALE GENOMIC DNA]</scope>
    <source>
        <strain evidence="5">JCM 1490</strain>
    </source>
</reference>
<accession>A0ABW2QAD8</accession>
<feature type="compositionally biased region" description="Pro residues" evidence="1">
    <location>
        <begin position="62"/>
        <end position="73"/>
    </location>
</feature>
<dbReference type="PROSITE" id="PS50093">
    <property type="entry name" value="PKD"/>
    <property type="match status" value="1"/>
</dbReference>
<feature type="region of interest" description="Disordered" evidence="1">
    <location>
        <begin position="45"/>
        <end position="129"/>
    </location>
</feature>
<evidence type="ECO:0000256" key="2">
    <source>
        <dbReference type="SAM" id="SignalP"/>
    </source>
</evidence>
<proteinExistence type="predicted"/>
<dbReference type="EMBL" id="JBHTCQ010000002">
    <property type="protein sequence ID" value="MFC7405672.1"/>
    <property type="molecule type" value="Genomic_DNA"/>
</dbReference>
<keyword evidence="2" id="KW-0732">Signal</keyword>
<protein>
    <recommendedName>
        <fullName evidence="3">PKD domain-containing protein</fullName>
    </recommendedName>
</protein>
<organism evidence="4 5">
    <name type="scientific">Georgenia alba</name>
    <dbReference type="NCBI Taxonomy" id="2233858"/>
    <lineage>
        <taxon>Bacteria</taxon>
        <taxon>Bacillati</taxon>
        <taxon>Actinomycetota</taxon>
        <taxon>Actinomycetes</taxon>
        <taxon>Micrococcales</taxon>
        <taxon>Bogoriellaceae</taxon>
        <taxon>Georgenia</taxon>
    </lineage>
</organism>
<comment type="caution">
    <text evidence="4">The sequence shown here is derived from an EMBL/GenBank/DDBJ whole genome shotgun (WGS) entry which is preliminary data.</text>
</comment>
<evidence type="ECO:0000259" key="3">
    <source>
        <dbReference type="PROSITE" id="PS50093"/>
    </source>
</evidence>
<feature type="domain" description="PKD" evidence="3">
    <location>
        <begin position="193"/>
        <end position="227"/>
    </location>
</feature>
<evidence type="ECO:0000313" key="4">
    <source>
        <dbReference type="EMBL" id="MFC7405672.1"/>
    </source>
</evidence>
<sequence length="285" mass="29877">MGRPVLTIVATITLLAGAATTASSAEGLPVPEADVVADITGDRANVEGWTEGGAPEEEPATSDPPAPPEPPTVPAGSSSPSQAPDATEAVATEELDCPEPNSEGWSVDPLCAWAQGPPEEDEETGQPDAAAPEPIVFTAEDFASLPIDPGGLVMQPASDWVLVNIETIAYTQASEQYIDTEVLGTPVQVHVIPFDYTWDYGDGTVFTTEDPGAPYPHHTVHHTYTDATDAGGPAVMRQITLSTRWIGEYSVAGGPWQPVAGIGITTQTTEPFEVRQHDTRLTAPG</sequence>
<feature type="signal peptide" evidence="2">
    <location>
        <begin position="1"/>
        <end position="25"/>
    </location>
</feature>
<dbReference type="InterPro" id="IPR000601">
    <property type="entry name" value="PKD_dom"/>
</dbReference>